<proteinExistence type="predicted"/>
<protein>
    <submittedName>
        <fullName evidence="1">Uncharacterized protein</fullName>
    </submittedName>
</protein>
<dbReference type="AlphaFoldDB" id="A0A077K254"/>
<dbReference type="EMBL" id="AB855771">
    <property type="protein sequence ID" value="BAP25572.1"/>
    <property type="molecule type" value="Genomic_DNA"/>
</dbReference>
<geneLocation type="plasmid" evidence="1">
    <name>pCB111</name>
</geneLocation>
<accession>A0A077K254</accession>
<organism evidence="1">
    <name type="scientific">Clostridium botulinum</name>
    <dbReference type="NCBI Taxonomy" id="1491"/>
    <lineage>
        <taxon>Bacteria</taxon>
        <taxon>Bacillati</taxon>
        <taxon>Bacillota</taxon>
        <taxon>Clostridia</taxon>
        <taxon>Eubacteriales</taxon>
        <taxon>Clostridiaceae</taxon>
        <taxon>Clostridium</taxon>
    </lineage>
</organism>
<sequence length="90" mass="10214">MLSNKVFIERLYEGTTIDCKSQIDDIVDAIIEEYHANEICIGEVIESLCIHGASIEDVAIIYAKVYSKIEEDKVIRITDSEEVNLAEDYD</sequence>
<dbReference type="RefSeq" id="WP_032072325.1">
    <property type="nucleotide sequence ID" value="NC_025146.1"/>
</dbReference>
<evidence type="ECO:0000313" key="1">
    <source>
        <dbReference type="EMBL" id="BAP25572.1"/>
    </source>
</evidence>
<keyword evidence="1" id="KW-0614">Plasmid</keyword>
<name>A0A077K254_CLOBO</name>
<reference evidence="1" key="1">
    <citation type="submission" date="2013-09" db="EMBL/GenBank/DDBJ databases">
        <title>Analysis of type B2 neurotoxin-encoding plasmid in Clostridium botulinum.</title>
        <authorList>
            <person name="Hosomi K."/>
            <person name="Sakaguchi Y."/>
            <person name="Gotoh K."/>
            <person name="Nakamura K."/>
            <person name="Kohda T."/>
            <person name="Mukamoto M."/>
            <person name="Iida T."/>
            <person name="Kozaki S."/>
        </authorList>
    </citation>
    <scope>NUCLEOTIDE SEQUENCE</scope>
    <source>
        <strain evidence="1">111</strain>
        <plasmid evidence="1">pCB111</plasmid>
    </source>
</reference>